<evidence type="ECO:0000313" key="5">
    <source>
        <dbReference type="EMBL" id="KAJ3663901.1"/>
    </source>
</evidence>
<organism evidence="5 6">
    <name type="scientific">Zophobas morio</name>
    <dbReference type="NCBI Taxonomy" id="2755281"/>
    <lineage>
        <taxon>Eukaryota</taxon>
        <taxon>Metazoa</taxon>
        <taxon>Ecdysozoa</taxon>
        <taxon>Arthropoda</taxon>
        <taxon>Hexapoda</taxon>
        <taxon>Insecta</taxon>
        <taxon>Pterygota</taxon>
        <taxon>Neoptera</taxon>
        <taxon>Endopterygota</taxon>
        <taxon>Coleoptera</taxon>
        <taxon>Polyphaga</taxon>
        <taxon>Cucujiformia</taxon>
        <taxon>Tenebrionidae</taxon>
        <taxon>Zophobas</taxon>
    </lineage>
</organism>
<sequence>MAPTLYMLPASPAVRSVQITAKAIGLQMEEKLVDLSKGEHLKPEYLKLNPQHTVPTLVDDDGLTIWDSHAINAYLVSKYAKNDSLYPKDLAKRAIIDQRLHFDSGVAFPAGARITAAILRAGKKSIDDSDKESVNAVYAFLETFLEKKSWMAGESVTIADYNLYATVTTLNVLVPLDGQKYQKLASWLKKVDGLSEAEANKKGIAGYEAMIKSLLA</sequence>
<dbReference type="CDD" id="cd03045">
    <property type="entry name" value="GST_N_Delta_Epsilon"/>
    <property type="match status" value="1"/>
</dbReference>
<dbReference type="FunFam" id="3.40.30.10:FF:000034">
    <property type="entry name" value="glutathione S-transferase 1"/>
    <property type="match status" value="1"/>
</dbReference>
<evidence type="ECO:0000256" key="1">
    <source>
        <dbReference type="ARBA" id="ARBA00011738"/>
    </source>
</evidence>
<feature type="domain" description="GST C-terminal" evidence="4">
    <location>
        <begin position="89"/>
        <end position="214"/>
    </location>
</feature>
<evidence type="ECO:0000259" key="3">
    <source>
        <dbReference type="PROSITE" id="PS50404"/>
    </source>
</evidence>
<dbReference type="SFLD" id="SFLDG01153">
    <property type="entry name" value="Main.4:_Theta-like"/>
    <property type="match status" value="1"/>
</dbReference>
<reference evidence="5" key="1">
    <citation type="journal article" date="2023" name="G3 (Bethesda)">
        <title>Whole genome assemblies of Zophobas morio and Tenebrio molitor.</title>
        <authorList>
            <person name="Kaur S."/>
            <person name="Stinson S.A."/>
            <person name="diCenzo G.C."/>
        </authorList>
    </citation>
    <scope>NUCLEOTIDE SEQUENCE</scope>
    <source>
        <strain evidence="5">QUZm001</strain>
    </source>
</reference>
<comment type="subunit">
    <text evidence="1">Homodimer.</text>
</comment>
<dbReference type="InterPro" id="IPR040079">
    <property type="entry name" value="Glutathione_S-Trfase"/>
</dbReference>
<dbReference type="AlphaFoldDB" id="A0AA38IYW6"/>
<dbReference type="SUPFAM" id="SSF47616">
    <property type="entry name" value="GST C-terminal domain-like"/>
    <property type="match status" value="1"/>
</dbReference>
<dbReference type="Gene3D" id="3.40.30.10">
    <property type="entry name" value="Glutaredoxin"/>
    <property type="match status" value="1"/>
</dbReference>
<dbReference type="PANTHER" id="PTHR43969:SF8">
    <property type="entry name" value="GLUTATHIONE S TRANSFERASE E13, ISOFORM A-RELATED"/>
    <property type="match status" value="1"/>
</dbReference>
<name>A0AA38IYW6_9CUCU</name>
<dbReference type="PROSITE" id="PS50405">
    <property type="entry name" value="GST_CTER"/>
    <property type="match status" value="1"/>
</dbReference>
<proteinExistence type="inferred from homology"/>
<dbReference type="FunFam" id="1.20.1050.10:FF:000007">
    <property type="entry name" value="Glutathione S-transferase 1-1"/>
    <property type="match status" value="1"/>
</dbReference>
<feature type="domain" description="GST N-terminal" evidence="3">
    <location>
        <begin position="1"/>
        <end position="83"/>
    </location>
</feature>
<dbReference type="EMBL" id="JALNTZ010000002">
    <property type="protein sequence ID" value="KAJ3663901.1"/>
    <property type="molecule type" value="Genomic_DNA"/>
</dbReference>
<dbReference type="SUPFAM" id="SSF52833">
    <property type="entry name" value="Thioredoxin-like"/>
    <property type="match status" value="1"/>
</dbReference>
<dbReference type="PROSITE" id="PS50404">
    <property type="entry name" value="GST_NTER"/>
    <property type="match status" value="1"/>
</dbReference>
<dbReference type="InterPro" id="IPR036249">
    <property type="entry name" value="Thioredoxin-like_sf"/>
</dbReference>
<accession>A0AA38IYW6</accession>
<dbReference type="GO" id="GO:0006749">
    <property type="term" value="P:glutathione metabolic process"/>
    <property type="evidence" value="ECO:0007669"/>
    <property type="project" value="TreeGrafter"/>
</dbReference>
<evidence type="ECO:0000259" key="4">
    <source>
        <dbReference type="PROSITE" id="PS50405"/>
    </source>
</evidence>
<dbReference type="Proteomes" id="UP001168821">
    <property type="component" value="Unassembled WGS sequence"/>
</dbReference>
<dbReference type="InterPro" id="IPR010987">
    <property type="entry name" value="Glutathione-S-Trfase_C-like"/>
</dbReference>
<dbReference type="Gene3D" id="1.20.1050.10">
    <property type="match status" value="1"/>
</dbReference>
<comment type="caution">
    <text evidence="5">The sequence shown here is derived from an EMBL/GenBank/DDBJ whole genome shotgun (WGS) entry which is preliminary data.</text>
</comment>
<dbReference type="InterPro" id="IPR004046">
    <property type="entry name" value="GST_C"/>
</dbReference>
<evidence type="ECO:0000313" key="6">
    <source>
        <dbReference type="Proteomes" id="UP001168821"/>
    </source>
</evidence>
<dbReference type="CDD" id="cd03177">
    <property type="entry name" value="GST_C_Delta_Epsilon"/>
    <property type="match status" value="1"/>
</dbReference>
<comment type="similarity">
    <text evidence="2">Belongs to the GST superfamily.</text>
</comment>
<dbReference type="SFLD" id="SFLDG00358">
    <property type="entry name" value="Main_(cytGST)"/>
    <property type="match status" value="1"/>
</dbReference>
<dbReference type="SFLD" id="SFLDS00019">
    <property type="entry name" value="Glutathione_Transferase_(cytos"/>
    <property type="match status" value="1"/>
</dbReference>
<dbReference type="InterPro" id="IPR004045">
    <property type="entry name" value="Glutathione_S-Trfase_N"/>
</dbReference>
<protein>
    <submittedName>
        <fullName evidence="5">Uncharacterized protein</fullName>
    </submittedName>
</protein>
<gene>
    <name evidence="5" type="ORF">Zmor_008119</name>
</gene>
<evidence type="ECO:0000256" key="2">
    <source>
        <dbReference type="RuleBase" id="RU003494"/>
    </source>
</evidence>
<keyword evidence="6" id="KW-1185">Reference proteome</keyword>
<dbReference type="PANTHER" id="PTHR43969">
    <property type="entry name" value="GLUTATHIONE S TRANSFERASE D10, ISOFORM A-RELATED"/>
    <property type="match status" value="1"/>
</dbReference>
<dbReference type="Pfam" id="PF02798">
    <property type="entry name" value="GST_N"/>
    <property type="match status" value="1"/>
</dbReference>
<dbReference type="GO" id="GO:0004364">
    <property type="term" value="F:glutathione transferase activity"/>
    <property type="evidence" value="ECO:0007669"/>
    <property type="project" value="TreeGrafter"/>
</dbReference>
<dbReference type="Pfam" id="PF00043">
    <property type="entry name" value="GST_C"/>
    <property type="match status" value="1"/>
</dbReference>
<dbReference type="InterPro" id="IPR036282">
    <property type="entry name" value="Glutathione-S-Trfase_C_sf"/>
</dbReference>